<name>A0A371F7J6_MUCPR</name>
<comment type="caution">
    <text evidence="1">The sequence shown here is derived from an EMBL/GenBank/DDBJ whole genome shotgun (WGS) entry which is preliminary data.</text>
</comment>
<dbReference type="AlphaFoldDB" id="A0A371F7J6"/>
<proteinExistence type="predicted"/>
<protein>
    <submittedName>
        <fullName evidence="1">Uncharacterized protein</fullName>
    </submittedName>
</protein>
<reference evidence="1" key="1">
    <citation type="submission" date="2018-05" db="EMBL/GenBank/DDBJ databases">
        <title>Draft genome of Mucuna pruriens seed.</title>
        <authorList>
            <person name="Nnadi N.E."/>
            <person name="Vos R."/>
            <person name="Hasami M.H."/>
            <person name="Devisetty U.K."/>
            <person name="Aguiy J.C."/>
        </authorList>
    </citation>
    <scope>NUCLEOTIDE SEQUENCE [LARGE SCALE GENOMIC DNA]</scope>
    <source>
        <strain evidence="1">JCA_2017</strain>
    </source>
</reference>
<evidence type="ECO:0000313" key="2">
    <source>
        <dbReference type="Proteomes" id="UP000257109"/>
    </source>
</evidence>
<organism evidence="1 2">
    <name type="scientific">Mucuna pruriens</name>
    <name type="common">Velvet bean</name>
    <name type="synonym">Dolichos pruriens</name>
    <dbReference type="NCBI Taxonomy" id="157652"/>
    <lineage>
        <taxon>Eukaryota</taxon>
        <taxon>Viridiplantae</taxon>
        <taxon>Streptophyta</taxon>
        <taxon>Embryophyta</taxon>
        <taxon>Tracheophyta</taxon>
        <taxon>Spermatophyta</taxon>
        <taxon>Magnoliopsida</taxon>
        <taxon>eudicotyledons</taxon>
        <taxon>Gunneridae</taxon>
        <taxon>Pentapetalae</taxon>
        <taxon>rosids</taxon>
        <taxon>fabids</taxon>
        <taxon>Fabales</taxon>
        <taxon>Fabaceae</taxon>
        <taxon>Papilionoideae</taxon>
        <taxon>50 kb inversion clade</taxon>
        <taxon>NPAAA clade</taxon>
        <taxon>indigoferoid/millettioid clade</taxon>
        <taxon>Phaseoleae</taxon>
        <taxon>Mucuna</taxon>
    </lineage>
</organism>
<feature type="non-terminal residue" evidence="1">
    <location>
        <position position="1"/>
    </location>
</feature>
<evidence type="ECO:0000313" key="1">
    <source>
        <dbReference type="EMBL" id="RDX74245.1"/>
    </source>
</evidence>
<dbReference type="OrthoDB" id="1749354at2759"/>
<keyword evidence="2" id="KW-1185">Reference proteome</keyword>
<accession>A0A371F7J6</accession>
<gene>
    <name evidence="1" type="ORF">CR513_46044</name>
</gene>
<dbReference type="EMBL" id="QJKJ01010244">
    <property type="protein sequence ID" value="RDX74245.1"/>
    <property type="molecule type" value="Genomic_DNA"/>
</dbReference>
<dbReference type="Proteomes" id="UP000257109">
    <property type="component" value="Unassembled WGS sequence"/>
</dbReference>
<sequence>MEEENEVLIILGRPFLPIGRAVIDFEQENLILDFNVFNPYKISSSLVSCNYVQALDIFDREISGKYFDTRKPFLKILGNSKPCKEPA</sequence>